<sequence length="389" mass="42033">MGKDYYKLLGIDKSANDDEIKKAYKKMALKWHPDRNAGSEAASQKFKEISEAFEVLSDKNKRAVYDQFGEEGLKGGSGPVPGQGTSGAFPGFNFNQGAPGGSTFSFTQGPGGTSTFSSTGFSPSDPNTIFEHIFGNNGSFHFNMGGMGGMPNMGGMGGGHRSNMYEDEDDDMNGFGFPGGMPRPSRTRRSHAGAHRPPSPPSAPPSEISRPLKVSLNELYSGATKRLKVGRKLANGATEDKVLEIQIHPGWKSGTKIRFPRGGNELPNGEAQDLVFVVEEKPHAVFTRDDNDLVAHMPVDLVEALTGSPSPRRPSGPKVLEMLDGRKIRVPLPVGIVKPGSETKLPGEGMPIRKEGAVKKKGDLTVKWDIIFPDSLTAQQKEELHRVFK</sequence>
<keyword evidence="2" id="KW-1185">Reference proteome</keyword>
<dbReference type="EMBL" id="ML208708">
    <property type="protein sequence ID" value="TFK60981.1"/>
    <property type="molecule type" value="Genomic_DNA"/>
</dbReference>
<reference evidence="1 2" key="1">
    <citation type="journal article" date="2019" name="Nat. Ecol. Evol.">
        <title>Megaphylogeny resolves global patterns of mushroom evolution.</title>
        <authorList>
            <person name="Varga T."/>
            <person name="Krizsan K."/>
            <person name="Foldi C."/>
            <person name="Dima B."/>
            <person name="Sanchez-Garcia M."/>
            <person name="Sanchez-Ramirez S."/>
            <person name="Szollosi G.J."/>
            <person name="Szarkandi J.G."/>
            <person name="Papp V."/>
            <person name="Albert L."/>
            <person name="Andreopoulos W."/>
            <person name="Angelini C."/>
            <person name="Antonin V."/>
            <person name="Barry K.W."/>
            <person name="Bougher N.L."/>
            <person name="Buchanan P."/>
            <person name="Buyck B."/>
            <person name="Bense V."/>
            <person name="Catcheside P."/>
            <person name="Chovatia M."/>
            <person name="Cooper J."/>
            <person name="Damon W."/>
            <person name="Desjardin D."/>
            <person name="Finy P."/>
            <person name="Geml J."/>
            <person name="Haridas S."/>
            <person name="Hughes K."/>
            <person name="Justo A."/>
            <person name="Karasinski D."/>
            <person name="Kautmanova I."/>
            <person name="Kiss B."/>
            <person name="Kocsube S."/>
            <person name="Kotiranta H."/>
            <person name="LaButti K.M."/>
            <person name="Lechner B.E."/>
            <person name="Liimatainen K."/>
            <person name="Lipzen A."/>
            <person name="Lukacs Z."/>
            <person name="Mihaltcheva S."/>
            <person name="Morgado L.N."/>
            <person name="Niskanen T."/>
            <person name="Noordeloos M.E."/>
            <person name="Ohm R.A."/>
            <person name="Ortiz-Santana B."/>
            <person name="Ovrebo C."/>
            <person name="Racz N."/>
            <person name="Riley R."/>
            <person name="Savchenko A."/>
            <person name="Shiryaev A."/>
            <person name="Soop K."/>
            <person name="Spirin V."/>
            <person name="Szebenyi C."/>
            <person name="Tomsovsky M."/>
            <person name="Tulloss R.E."/>
            <person name="Uehling J."/>
            <person name="Grigoriev I.V."/>
            <person name="Vagvolgyi C."/>
            <person name="Papp T."/>
            <person name="Martin F.M."/>
            <person name="Miettinen O."/>
            <person name="Hibbett D.S."/>
            <person name="Nagy L.G."/>
        </authorList>
    </citation>
    <scope>NUCLEOTIDE SEQUENCE [LARGE SCALE GENOMIC DNA]</scope>
    <source>
        <strain evidence="1 2">NL-1719</strain>
    </source>
</reference>
<organism evidence="1 2">
    <name type="scientific">Pluteus cervinus</name>
    <dbReference type="NCBI Taxonomy" id="181527"/>
    <lineage>
        <taxon>Eukaryota</taxon>
        <taxon>Fungi</taxon>
        <taxon>Dikarya</taxon>
        <taxon>Basidiomycota</taxon>
        <taxon>Agaricomycotina</taxon>
        <taxon>Agaricomycetes</taxon>
        <taxon>Agaricomycetidae</taxon>
        <taxon>Agaricales</taxon>
        <taxon>Pluteineae</taxon>
        <taxon>Pluteaceae</taxon>
        <taxon>Pluteus</taxon>
    </lineage>
</organism>
<proteinExistence type="predicted"/>
<evidence type="ECO:0000313" key="1">
    <source>
        <dbReference type="EMBL" id="TFK60981.1"/>
    </source>
</evidence>
<gene>
    <name evidence="1" type="ORF">BDN72DRAFT_850054</name>
</gene>
<name>A0ACD3A5N2_9AGAR</name>
<protein>
    <submittedName>
        <fullName evidence="1">DnaJ-domain-containing protein</fullName>
    </submittedName>
</protein>
<dbReference type="Proteomes" id="UP000308600">
    <property type="component" value="Unassembled WGS sequence"/>
</dbReference>
<accession>A0ACD3A5N2</accession>
<evidence type="ECO:0000313" key="2">
    <source>
        <dbReference type="Proteomes" id="UP000308600"/>
    </source>
</evidence>